<name>A0A1Y1IKP3_KLENI</name>
<organism evidence="2 3">
    <name type="scientific">Klebsormidium nitens</name>
    <name type="common">Green alga</name>
    <name type="synonym">Ulothrix nitens</name>
    <dbReference type="NCBI Taxonomy" id="105231"/>
    <lineage>
        <taxon>Eukaryota</taxon>
        <taxon>Viridiplantae</taxon>
        <taxon>Streptophyta</taxon>
        <taxon>Klebsormidiophyceae</taxon>
        <taxon>Klebsormidiales</taxon>
        <taxon>Klebsormidiaceae</taxon>
        <taxon>Klebsormidium</taxon>
    </lineage>
</organism>
<dbReference type="OMA" id="MACLACT"/>
<evidence type="ECO:0000313" key="2">
    <source>
        <dbReference type="EMBL" id="GAQ89711.1"/>
    </source>
</evidence>
<feature type="region of interest" description="Disordered" evidence="1">
    <location>
        <begin position="317"/>
        <end position="344"/>
    </location>
</feature>
<sequence length="455" mass="49357">MGLSPRFFKLGWGGQSLEILREFIEKNLDMLQSKENTLPWPPAIVQPRWRTIWETRRAVLQEGVFPTPVDDELKELLPPESHMARVRLLMPRSSLRQEMACVLHLAGTGDHGFDMRLKLGGPLLEQGVATMVLESPFYGKRRPVDQKGSRLRYVSDLLALGRTTIEESRSLLHWAREDMGFGKLGICGLSMGGVHASMVGSLHPYPIAVTPLLAPHSAAVAFCEGVLSLTTDWDVLARDTTLSKAFTSRVNVQPTANFASASPPLSSEVRAATDNHTADPIAQGPTPSNFASSVSAKSLNGSIELPAKYSGVEALNQTSERVSSNQGSGSRDSDSGSPEPSSGILNLEDELASEEAASVAVAAVAAGYSLEETRARLQEVLSLTDVTRFPCPEKAEAVILVAATNDAYIPQHSVERLQKAWPGMEVRWVVGGHVSSYLLHSKAFRQAIVDSLSRI</sequence>
<protein>
    <submittedName>
        <fullName evidence="2">Uncharacterized protein</fullName>
    </submittedName>
</protein>
<gene>
    <name evidence="2" type="ORF">KFL_005540060</name>
</gene>
<dbReference type="InterPro" id="IPR019149">
    <property type="entry name" value="ABHD18"/>
</dbReference>
<dbReference type="OrthoDB" id="9987145at2759"/>
<evidence type="ECO:0000256" key="1">
    <source>
        <dbReference type="SAM" id="MobiDB-lite"/>
    </source>
</evidence>
<dbReference type="AlphaFoldDB" id="A0A1Y1IKP3"/>
<feature type="compositionally biased region" description="Low complexity" evidence="1">
    <location>
        <begin position="323"/>
        <end position="343"/>
    </location>
</feature>
<dbReference type="InterPro" id="IPR029058">
    <property type="entry name" value="AB_hydrolase_fold"/>
</dbReference>
<evidence type="ECO:0000313" key="3">
    <source>
        <dbReference type="Proteomes" id="UP000054558"/>
    </source>
</evidence>
<reference evidence="2 3" key="1">
    <citation type="journal article" date="2014" name="Nat. Commun.">
        <title>Klebsormidium flaccidum genome reveals primary factors for plant terrestrial adaptation.</title>
        <authorList>
            <person name="Hori K."/>
            <person name="Maruyama F."/>
            <person name="Fujisawa T."/>
            <person name="Togashi T."/>
            <person name="Yamamoto N."/>
            <person name="Seo M."/>
            <person name="Sato S."/>
            <person name="Yamada T."/>
            <person name="Mori H."/>
            <person name="Tajima N."/>
            <person name="Moriyama T."/>
            <person name="Ikeuchi M."/>
            <person name="Watanabe M."/>
            <person name="Wada H."/>
            <person name="Kobayashi K."/>
            <person name="Saito M."/>
            <person name="Masuda T."/>
            <person name="Sasaki-Sekimoto Y."/>
            <person name="Mashiguchi K."/>
            <person name="Awai K."/>
            <person name="Shimojima M."/>
            <person name="Masuda S."/>
            <person name="Iwai M."/>
            <person name="Nobusawa T."/>
            <person name="Narise T."/>
            <person name="Kondo S."/>
            <person name="Saito H."/>
            <person name="Sato R."/>
            <person name="Murakawa M."/>
            <person name="Ihara Y."/>
            <person name="Oshima-Yamada Y."/>
            <person name="Ohtaka K."/>
            <person name="Satoh M."/>
            <person name="Sonobe K."/>
            <person name="Ishii M."/>
            <person name="Ohtani R."/>
            <person name="Kanamori-Sato M."/>
            <person name="Honoki R."/>
            <person name="Miyazaki D."/>
            <person name="Mochizuki H."/>
            <person name="Umetsu J."/>
            <person name="Higashi K."/>
            <person name="Shibata D."/>
            <person name="Kamiya Y."/>
            <person name="Sato N."/>
            <person name="Nakamura Y."/>
            <person name="Tabata S."/>
            <person name="Ida S."/>
            <person name="Kurokawa K."/>
            <person name="Ohta H."/>
        </authorList>
    </citation>
    <scope>NUCLEOTIDE SEQUENCE [LARGE SCALE GENOMIC DNA]</scope>
    <source>
        <strain evidence="2 3">NIES-2285</strain>
    </source>
</reference>
<dbReference type="SUPFAM" id="SSF53474">
    <property type="entry name" value="alpha/beta-Hydrolases"/>
    <property type="match status" value="1"/>
</dbReference>
<dbReference type="EMBL" id="DF237503">
    <property type="protein sequence ID" value="GAQ89711.1"/>
    <property type="molecule type" value="Genomic_DNA"/>
</dbReference>
<keyword evidence="3" id="KW-1185">Reference proteome</keyword>
<proteinExistence type="predicted"/>
<dbReference type="Gene3D" id="3.40.50.1820">
    <property type="entry name" value="alpha/beta hydrolase"/>
    <property type="match status" value="1"/>
</dbReference>
<dbReference type="PANTHER" id="PTHR13617:SF14">
    <property type="entry name" value="PROTEIN ABHD18"/>
    <property type="match status" value="1"/>
</dbReference>
<dbReference type="Proteomes" id="UP000054558">
    <property type="component" value="Unassembled WGS sequence"/>
</dbReference>
<accession>A0A1Y1IKP3</accession>
<dbReference type="Pfam" id="PF09752">
    <property type="entry name" value="ABHD18"/>
    <property type="match status" value="1"/>
</dbReference>
<dbReference type="PANTHER" id="PTHR13617">
    <property type="entry name" value="PROTEIN ABHD18"/>
    <property type="match status" value="1"/>
</dbReference>